<dbReference type="InterPro" id="IPR010879">
    <property type="entry name" value="DUF1508"/>
</dbReference>
<dbReference type="InterPro" id="IPR036913">
    <property type="entry name" value="YegP-like_sf"/>
</dbReference>
<accession>A0A4V2QCK5</accession>
<proteinExistence type="predicted"/>
<dbReference type="SUPFAM" id="SSF160113">
    <property type="entry name" value="YegP-like"/>
    <property type="match status" value="2"/>
</dbReference>
<sequence>MAKFVIKKVQAGYTFHLVAGNGETIGTSEAYTTEANCRNGIASVKNNAGSAEIEDQTLNETKKNPKFEIYKDMASKFRFRLKASNGEKILASEGYSSKDACKNGISSVKLNASNASIEIGY</sequence>
<name>A0A4V2QCK5_9FIRM</name>
<dbReference type="Gene3D" id="3.30.160.160">
    <property type="entry name" value="YegP-like"/>
    <property type="match status" value="2"/>
</dbReference>
<dbReference type="STRING" id="1469948.GCA_000732725_00321"/>
<feature type="domain" description="DUF1508" evidence="1">
    <location>
        <begin position="13"/>
        <end position="55"/>
    </location>
</feature>
<dbReference type="PANTHER" id="PTHR40606">
    <property type="match status" value="1"/>
</dbReference>
<dbReference type="OrthoDB" id="9802792at2"/>
<dbReference type="Proteomes" id="UP000295718">
    <property type="component" value="Unassembled WGS sequence"/>
</dbReference>
<comment type="caution">
    <text evidence="2">The sequence shown here is derived from an EMBL/GenBank/DDBJ whole genome shotgun (WGS) entry which is preliminary data.</text>
</comment>
<evidence type="ECO:0000313" key="2">
    <source>
        <dbReference type="EMBL" id="TCL60587.1"/>
    </source>
</evidence>
<feature type="domain" description="DUF1508" evidence="1">
    <location>
        <begin position="74"/>
        <end position="117"/>
    </location>
</feature>
<gene>
    <name evidence="2" type="ORF">EDD76_102285</name>
</gene>
<dbReference type="EMBL" id="SLUO01000002">
    <property type="protein sequence ID" value="TCL60587.1"/>
    <property type="molecule type" value="Genomic_DNA"/>
</dbReference>
<dbReference type="AlphaFoldDB" id="A0A4V2QCK5"/>
<dbReference type="PANTHER" id="PTHR40606:SF1">
    <property type="entry name" value="UPF0339 PROTEIN YEGP"/>
    <property type="match status" value="1"/>
</dbReference>
<organism evidence="2 3">
    <name type="scientific">Kineothrix alysoides</name>
    <dbReference type="NCBI Taxonomy" id="1469948"/>
    <lineage>
        <taxon>Bacteria</taxon>
        <taxon>Bacillati</taxon>
        <taxon>Bacillota</taxon>
        <taxon>Clostridia</taxon>
        <taxon>Lachnospirales</taxon>
        <taxon>Lachnospiraceae</taxon>
        <taxon>Kineothrix</taxon>
    </lineage>
</organism>
<reference evidence="2 3" key="1">
    <citation type="submission" date="2019-03" db="EMBL/GenBank/DDBJ databases">
        <title>Genomic Encyclopedia of Type Strains, Phase IV (KMG-IV): sequencing the most valuable type-strain genomes for metagenomic binning, comparative biology and taxonomic classification.</title>
        <authorList>
            <person name="Goeker M."/>
        </authorList>
    </citation>
    <scope>NUCLEOTIDE SEQUENCE [LARGE SCALE GENOMIC DNA]</scope>
    <source>
        <strain evidence="2 3">DSM 100556</strain>
    </source>
</reference>
<dbReference type="RefSeq" id="WP_031389097.1">
    <property type="nucleotide sequence ID" value="NZ_JPNB01000001.1"/>
</dbReference>
<dbReference type="Pfam" id="PF07411">
    <property type="entry name" value="DUF1508"/>
    <property type="match status" value="2"/>
</dbReference>
<evidence type="ECO:0000313" key="3">
    <source>
        <dbReference type="Proteomes" id="UP000295718"/>
    </source>
</evidence>
<evidence type="ECO:0000259" key="1">
    <source>
        <dbReference type="Pfam" id="PF07411"/>
    </source>
</evidence>
<protein>
    <recommendedName>
        <fullName evidence="1">DUF1508 domain-containing protein</fullName>
    </recommendedName>
</protein>
<dbReference type="InterPro" id="IPR051141">
    <property type="entry name" value="UPF0339_domain"/>
</dbReference>
<keyword evidence="3" id="KW-1185">Reference proteome</keyword>